<organism evidence="2">
    <name type="scientific">Alexandrium catenella</name>
    <name type="common">Red tide dinoflagellate</name>
    <name type="synonym">Gonyaulax catenella</name>
    <dbReference type="NCBI Taxonomy" id="2925"/>
    <lineage>
        <taxon>Eukaryota</taxon>
        <taxon>Sar</taxon>
        <taxon>Alveolata</taxon>
        <taxon>Dinophyceae</taxon>
        <taxon>Gonyaulacales</taxon>
        <taxon>Pyrocystaceae</taxon>
        <taxon>Alexandrium</taxon>
    </lineage>
</organism>
<name>A0A7S1WS48_ALECA</name>
<evidence type="ECO:0000313" key="2">
    <source>
        <dbReference type="EMBL" id="CAD9184755.1"/>
    </source>
</evidence>
<protein>
    <submittedName>
        <fullName evidence="2">Uncharacterized protein</fullName>
    </submittedName>
</protein>
<sequence length="130" mass="14593">MAQAISARERLPESLAADCRPVRSGMSSTCEVPSHRSTPLWGVSDADGKQRELPPDYCRRLEGLWQYNYNVPLARTALGSDGQRFDIDFQHWVMKNSDTQEALRLHRLGGPHLCVFLGGQSEVARGSMHR</sequence>
<dbReference type="AlphaFoldDB" id="A0A7S1WS48"/>
<feature type="region of interest" description="Disordered" evidence="1">
    <location>
        <begin position="28"/>
        <end position="48"/>
    </location>
</feature>
<reference evidence="2" key="1">
    <citation type="submission" date="2021-01" db="EMBL/GenBank/DDBJ databases">
        <authorList>
            <person name="Corre E."/>
            <person name="Pelletier E."/>
            <person name="Niang G."/>
            <person name="Scheremetjew M."/>
            <person name="Finn R."/>
            <person name="Kale V."/>
            <person name="Holt S."/>
            <person name="Cochrane G."/>
            <person name="Meng A."/>
            <person name="Brown T."/>
            <person name="Cohen L."/>
        </authorList>
    </citation>
    <scope>NUCLEOTIDE SEQUENCE</scope>
    <source>
        <strain evidence="2">OF101</strain>
    </source>
</reference>
<proteinExistence type="predicted"/>
<evidence type="ECO:0000256" key="1">
    <source>
        <dbReference type="SAM" id="MobiDB-lite"/>
    </source>
</evidence>
<feature type="compositionally biased region" description="Polar residues" evidence="1">
    <location>
        <begin position="28"/>
        <end position="37"/>
    </location>
</feature>
<gene>
    <name evidence="2" type="ORF">ACAT0790_LOCUS61529</name>
</gene>
<accession>A0A7S1WS48</accession>
<dbReference type="EMBL" id="HBGE01103185">
    <property type="protein sequence ID" value="CAD9184755.1"/>
    <property type="molecule type" value="Transcribed_RNA"/>
</dbReference>